<dbReference type="PIRSF" id="PIRSF000722">
    <property type="entry name" value="Acetate_prop_kin"/>
    <property type="match status" value="1"/>
</dbReference>
<comment type="similarity">
    <text evidence="1 6 7">Belongs to the acetokinase family.</text>
</comment>
<keyword evidence="4 6" id="KW-0418">Kinase</keyword>
<dbReference type="UniPathway" id="UPA00340">
    <property type="reaction ID" value="UER00458"/>
</dbReference>
<reference evidence="8 9" key="1">
    <citation type="submission" date="2018-06" db="EMBL/GenBank/DDBJ databases">
        <title>Genomic Encyclopedia of Archaeal and Bacterial Type Strains, Phase II (KMG-II): from individual species to whole genera.</title>
        <authorList>
            <person name="Goeker M."/>
        </authorList>
    </citation>
    <scope>NUCLEOTIDE SEQUENCE [LARGE SCALE GENOMIC DNA]</scope>
    <source>
        <strain evidence="8 9">DSM 6779</strain>
    </source>
</reference>
<keyword evidence="6" id="KW-0963">Cytoplasm</keyword>
<keyword evidence="2 6" id="KW-0808">Transferase</keyword>
<dbReference type="GO" id="GO:0006085">
    <property type="term" value="P:acetyl-CoA biosynthetic process"/>
    <property type="evidence" value="ECO:0007669"/>
    <property type="project" value="UniProtKB-UniRule"/>
</dbReference>
<sequence length="405" mass="44379">MKILVLNCGSSSIKYQLYSEANDEWAVLGKGAIEKIGLKGSFLKHEKESGEKVLLEGEILDHQTGIDYIMGVLTSERHGCLKGLEELDAVGHRVVHGGEEFNSSVFITPEVIRKMEECIELAPLHNPPNLKGVYAVQQLLPGIPQVGVFDTAFHQSMPKKAYMYAIPATLYKKYGIRRYGFHGTSHRYVSERACEMVNLDFQKARIISCHLGNGASIAAIMDGHSVDTSMGFTPLEGLIMGTRAGDLDLGAVTFIMDKEMIGTRSASVLFNKHSGLLGVSGISSDMREVHDAADKGNAMAQLSIEMYNYRIKKYIGSYIAAMGGVDLIIFTGGIGENATYIRAGVLNQMEFFGIEIDEDINAAIHGKEKVISKPESRVKVLVVPTNEELVIAKDTKEIVAEMSNR</sequence>
<dbReference type="InterPro" id="IPR023865">
    <property type="entry name" value="Aliphatic_acid_kinase_CS"/>
</dbReference>
<dbReference type="PRINTS" id="PR00471">
    <property type="entry name" value="ACETATEKNASE"/>
</dbReference>
<evidence type="ECO:0000256" key="5">
    <source>
        <dbReference type="ARBA" id="ARBA00022840"/>
    </source>
</evidence>
<keyword evidence="5 6" id="KW-0067">ATP-binding</keyword>
<feature type="binding site" evidence="6">
    <location>
        <position position="93"/>
    </location>
    <ligand>
        <name>substrate</name>
    </ligand>
</feature>
<organism evidence="8 9">
    <name type="scientific">Breznakibacter xylanolyticus</name>
    <dbReference type="NCBI Taxonomy" id="990"/>
    <lineage>
        <taxon>Bacteria</taxon>
        <taxon>Pseudomonadati</taxon>
        <taxon>Bacteroidota</taxon>
        <taxon>Bacteroidia</taxon>
        <taxon>Marinilabiliales</taxon>
        <taxon>Marinilabiliaceae</taxon>
        <taxon>Breznakibacter</taxon>
    </lineage>
</organism>
<dbReference type="EC" id="2.7.2.1" evidence="6"/>
<feature type="site" description="Transition state stabilizer" evidence="6">
    <location>
        <position position="243"/>
    </location>
</feature>
<dbReference type="NCBIfam" id="TIGR00016">
    <property type="entry name" value="ackA"/>
    <property type="match status" value="1"/>
</dbReference>
<evidence type="ECO:0000313" key="9">
    <source>
        <dbReference type="Proteomes" id="UP000249239"/>
    </source>
</evidence>
<feature type="binding site" evidence="6">
    <location>
        <begin position="333"/>
        <end position="337"/>
    </location>
    <ligand>
        <name>ATP</name>
        <dbReference type="ChEBI" id="CHEBI:30616"/>
    </ligand>
</feature>
<evidence type="ECO:0000256" key="1">
    <source>
        <dbReference type="ARBA" id="ARBA00008748"/>
    </source>
</evidence>
<dbReference type="OrthoDB" id="9802453at2"/>
<evidence type="ECO:0000256" key="3">
    <source>
        <dbReference type="ARBA" id="ARBA00022741"/>
    </source>
</evidence>
<dbReference type="PANTHER" id="PTHR21060">
    <property type="entry name" value="ACETATE KINASE"/>
    <property type="match status" value="1"/>
</dbReference>
<comment type="pathway">
    <text evidence="6">Metabolic intermediate biosynthesis; acetyl-CoA biosynthesis; acetyl-CoA from acetate: step 1/2.</text>
</comment>
<dbReference type="GO" id="GO:0005524">
    <property type="term" value="F:ATP binding"/>
    <property type="evidence" value="ECO:0007669"/>
    <property type="project" value="UniProtKB-KW"/>
</dbReference>
<dbReference type="RefSeq" id="WP_111447017.1">
    <property type="nucleotide sequence ID" value="NZ_QKZK01000044.1"/>
</dbReference>
<dbReference type="Gene3D" id="3.30.420.40">
    <property type="match status" value="2"/>
</dbReference>
<keyword evidence="6" id="KW-0479">Metal-binding</keyword>
<dbReference type="Pfam" id="PF00871">
    <property type="entry name" value="Acetate_kinase"/>
    <property type="match status" value="1"/>
</dbReference>
<feature type="binding site" evidence="6">
    <location>
        <position position="7"/>
    </location>
    <ligand>
        <name>Mg(2+)</name>
        <dbReference type="ChEBI" id="CHEBI:18420"/>
    </ligand>
</feature>
<comment type="cofactor">
    <cofactor evidence="6">
        <name>Mg(2+)</name>
        <dbReference type="ChEBI" id="CHEBI:18420"/>
    </cofactor>
    <cofactor evidence="6">
        <name>Mn(2+)</name>
        <dbReference type="ChEBI" id="CHEBI:29035"/>
    </cofactor>
    <text evidence="6">Mg(2+). Can also accept Mn(2+).</text>
</comment>
<evidence type="ECO:0000256" key="4">
    <source>
        <dbReference type="ARBA" id="ARBA00022777"/>
    </source>
</evidence>
<proteinExistence type="inferred from homology"/>
<evidence type="ECO:0000313" key="8">
    <source>
        <dbReference type="EMBL" id="PZX10968.1"/>
    </source>
</evidence>
<dbReference type="InterPro" id="IPR004372">
    <property type="entry name" value="Ac/propionate_kinase"/>
</dbReference>
<feature type="binding site" evidence="6">
    <location>
        <begin position="285"/>
        <end position="287"/>
    </location>
    <ligand>
        <name>ATP</name>
        <dbReference type="ChEBI" id="CHEBI:30616"/>
    </ligand>
</feature>
<dbReference type="PANTHER" id="PTHR21060:SF15">
    <property type="entry name" value="ACETATE KINASE-RELATED"/>
    <property type="match status" value="1"/>
</dbReference>
<name>A0A2W7MSN0_9BACT</name>
<evidence type="ECO:0000256" key="2">
    <source>
        <dbReference type="ARBA" id="ARBA00022679"/>
    </source>
</evidence>
<feature type="site" description="Transition state stabilizer" evidence="6">
    <location>
        <position position="182"/>
    </location>
</feature>
<comment type="subunit">
    <text evidence="6">Homodimer.</text>
</comment>
<dbReference type="GO" id="GO:0006083">
    <property type="term" value="P:acetate metabolic process"/>
    <property type="evidence" value="ECO:0007669"/>
    <property type="project" value="TreeGrafter"/>
</dbReference>
<dbReference type="InterPro" id="IPR043129">
    <property type="entry name" value="ATPase_NBD"/>
</dbReference>
<dbReference type="SUPFAM" id="SSF53067">
    <property type="entry name" value="Actin-like ATPase domain"/>
    <property type="match status" value="2"/>
</dbReference>
<comment type="function">
    <text evidence="6">Catalyzes the formation of acetyl phosphate from acetate and ATP. Can also catalyze the reverse reaction.</text>
</comment>
<dbReference type="GO" id="GO:0008776">
    <property type="term" value="F:acetate kinase activity"/>
    <property type="evidence" value="ECO:0007669"/>
    <property type="project" value="UniProtKB-UniRule"/>
</dbReference>
<dbReference type="InterPro" id="IPR000890">
    <property type="entry name" value="Aliphatic_acid_kin_short-chain"/>
</dbReference>
<accession>A0A2W7MSN0</accession>
<dbReference type="GO" id="GO:0005737">
    <property type="term" value="C:cytoplasm"/>
    <property type="evidence" value="ECO:0007669"/>
    <property type="project" value="UniProtKB-SubCell"/>
</dbReference>
<evidence type="ECO:0000256" key="6">
    <source>
        <dbReference type="HAMAP-Rule" id="MF_00020"/>
    </source>
</evidence>
<keyword evidence="6" id="KW-0460">Magnesium</keyword>
<protein>
    <recommendedName>
        <fullName evidence="6">Acetate kinase</fullName>
        <ecNumber evidence="6">2.7.2.1</ecNumber>
    </recommendedName>
    <alternativeName>
        <fullName evidence="6">Acetokinase</fullName>
    </alternativeName>
</protein>
<dbReference type="AlphaFoldDB" id="A0A2W7MSN0"/>
<keyword evidence="3 6" id="KW-0547">Nucleotide-binding</keyword>
<gene>
    <name evidence="6" type="primary">ackA</name>
    <name evidence="8" type="ORF">LX69_03228</name>
</gene>
<comment type="catalytic activity">
    <reaction evidence="6">
        <text>acetate + ATP = acetyl phosphate + ADP</text>
        <dbReference type="Rhea" id="RHEA:11352"/>
        <dbReference type="ChEBI" id="CHEBI:22191"/>
        <dbReference type="ChEBI" id="CHEBI:30089"/>
        <dbReference type="ChEBI" id="CHEBI:30616"/>
        <dbReference type="ChEBI" id="CHEBI:456216"/>
        <dbReference type="EC" id="2.7.2.1"/>
    </reaction>
</comment>
<dbReference type="EMBL" id="QKZK01000044">
    <property type="protein sequence ID" value="PZX10968.1"/>
    <property type="molecule type" value="Genomic_DNA"/>
</dbReference>
<dbReference type="PROSITE" id="PS01075">
    <property type="entry name" value="ACETATE_KINASE_1"/>
    <property type="match status" value="1"/>
</dbReference>
<dbReference type="PROSITE" id="PS01076">
    <property type="entry name" value="ACETATE_KINASE_2"/>
    <property type="match status" value="1"/>
</dbReference>
<comment type="caution">
    <text evidence="8">The sequence shown here is derived from an EMBL/GenBank/DDBJ whole genome shotgun (WGS) entry which is preliminary data.</text>
</comment>
<dbReference type="Proteomes" id="UP000249239">
    <property type="component" value="Unassembled WGS sequence"/>
</dbReference>
<feature type="binding site" evidence="6">
    <location>
        <begin position="210"/>
        <end position="214"/>
    </location>
    <ligand>
        <name>ATP</name>
        <dbReference type="ChEBI" id="CHEBI:30616"/>
    </ligand>
</feature>
<feature type="active site" description="Proton donor/acceptor" evidence="6">
    <location>
        <position position="150"/>
    </location>
</feature>
<dbReference type="CDD" id="cd24010">
    <property type="entry name" value="ASKHA_NBD_AcK_PK"/>
    <property type="match status" value="1"/>
</dbReference>
<dbReference type="HAMAP" id="MF_00020">
    <property type="entry name" value="Acetate_kinase"/>
    <property type="match status" value="1"/>
</dbReference>
<feature type="binding site" evidence="6">
    <location>
        <position position="14"/>
    </location>
    <ligand>
        <name>ATP</name>
        <dbReference type="ChEBI" id="CHEBI:30616"/>
    </ligand>
</feature>
<feature type="binding site" evidence="6">
    <location>
        <position position="387"/>
    </location>
    <ligand>
        <name>Mg(2+)</name>
        <dbReference type="ChEBI" id="CHEBI:18420"/>
    </ligand>
</feature>
<evidence type="ECO:0000256" key="7">
    <source>
        <dbReference type="RuleBase" id="RU003835"/>
    </source>
</evidence>
<keyword evidence="9" id="KW-1185">Reference proteome</keyword>
<dbReference type="GO" id="GO:0000287">
    <property type="term" value="F:magnesium ion binding"/>
    <property type="evidence" value="ECO:0007669"/>
    <property type="project" value="UniProtKB-UniRule"/>
</dbReference>
<comment type="subcellular location">
    <subcellularLocation>
        <location evidence="6">Cytoplasm</location>
    </subcellularLocation>
</comment>